<accession>Q0TWP9</accession>
<dbReference type="FunFam" id="1.10.520.10:FF:000020">
    <property type="entry name" value="Peroxisomal ascorbate peroxidase"/>
    <property type="match status" value="1"/>
</dbReference>
<dbReference type="PANTHER" id="PTHR31356:SF53">
    <property type="entry name" value="HEME PEROXIDASE"/>
    <property type="match status" value="1"/>
</dbReference>
<keyword evidence="3 5" id="KW-0560">Oxidoreductase</keyword>
<dbReference type="VEuPathDB" id="FungiDB:JI435_159670"/>
<dbReference type="AlphaFoldDB" id="Q0TWP9"/>
<dbReference type="eggNOG" id="ENOG502QTYX">
    <property type="taxonomic scope" value="Eukaryota"/>
</dbReference>
<evidence type="ECO:0000313" key="7">
    <source>
        <dbReference type="EMBL" id="EAT76546.2"/>
    </source>
</evidence>
<sequence>MRSSQIISLALLAPISQAYVWPSKYDDLDDLLYMQFGYVRNGQLSDRTYSNTDPLTTTHTTIEVQSCDFGAKQPGVQKAAQWVRTAFHDAATYDATTKIGGLDASIQYELDRPENLGAALNSTLADISSLVTTRSSAADLLALSLVMSVARCANMRVPLRLGRKDATEAGIKGVPEAHTDLDTSRKRFATMGMDEADMITLIACGHSIGGVNSVDHPEIVSGPVSPENKASFDTTKGAMDNQVVLEYLDNSTANPLIVNANDTLNSDKRIFAADGNATMRKLADKAYFKSKCENAFERMLNLVPGDVTLSEPIEPADIRPFITQYALNANGSIEFSGRIRVRTTPVTGRDTNNLTASIILPSRSGSSPTEVVAKQATYKLGQTYGYLDEVFLWFEFKTVIPASAAISSFNIRVNDDVYDNAGTGGYPVNPDVLYQAPQSCTFADPTTKQWSITMVAAVSKSLLQGGAEPQLNVVKKPRKPRSFLPELTPEIVKMEHAGKETAEYVYFTATTPLSTDGLDPRVDIEVGDSKVEYILTTALTQQKCAAL</sequence>
<feature type="chain" id="PRO_5006993301" description="Peroxidase" evidence="5">
    <location>
        <begin position="19"/>
        <end position="547"/>
    </location>
</feature>
<evidence type="ECO:0000256" key="5">
    <source>
        <dbReference type="RuleBase" id="RU363051"/>
    </source>
</evidence>
<keyword evidence="5" id="KW-0732">Signal</keyword>
<feature type="domain" description="Plant heme peroxidase family profile" evidence="6">
    <location>
        <begin position="136"/>
        <end position="347"/>
    </location>
</feature>
<dbReference type="STRING" id="321614.Q0TWP9"/>
<organism evidence="7 8">
    <name type="scientific">Phaeosphaeria nodorum (strain SN15 / ATCC MYA-4574 / FGSC 10173)</name>
    <name type="common">Glume blotch fungus</name>
    <name type="synonym">Parastagonospora nodorum</name>
    <dbReference type="NCBI Taxonomy" id="321614"/>
    <lineage>
        <taxon>Eukaryota</taxon>
        <taxon>Fungi</taxon>
        <taxon>Dikarya</taxon>
        <taxon>Ascomycota</taxon>
        <taxon>Pezizomycotina</taxon>
        <taxon>Dothideomycetes</taxon>
        <taxon>Pleosporomycetidae</taxon>
        <taxon>Pleosporales</taxon>
        <taxon>Pleosporineae</taxon>
        <taxon>Phaeosphaeriaceae</taxon>
        <taxon>Parastagonospora</taxon>
    </lineage>
</organism>
<dbReference type="InterPro" id="IPR010255">
    <property type="entry name" value="Haem_peroxidase_sf"/>
</dbReference>
<dbReference type="Pfam" id="PF00141">
    <property type="entry name" value="peroxidase"/>
    <property type="match status" value="1"/>
</dbReference>
<gene>
    <name evidence="7" type="ORF">SNOG_15967</name>
</gene>
<evidence type="ECO:0000256" key="3">
    <source>
        <dbReference type="ARBA" id="ARBA00023002"/>
    </source>
</evidence>
<dbReference type="SUPFAM" id="SSF48113">
    <property type="entry name" value="Heme-dependent peroxidases"/>
    <property type="match status" value="1"/>
</dbReference>
<dbReference type="HOGENOM" id="CLU_004824_4_0_1"/>
<evidence type="ECO:0000256" key="2">
    <source>
        <dbReference type="ARBA" id="ARBA00022617"/>
    </source>
</evidence>
<dbReference type="Proteomes" id="UP000001055">
    <property type="component" value="Unassembled WGS sequence"/>
</dbReference>
<dbReference type="EC" id="1.11.1.-" evidence="5"/>
<dbReference type="GO" id="GO:0004601">
    <property type="term" value="F:peroxidase activity"/>
    <property type="evidence" value="ECO:0000318"/>
    <property type="project" value="GO_Central"/>
</dbReference>
<dbReference type="GO" id="GO:0034599">
    <property type="term" value="P:cellular response to oxidative stress"/>
    <property type="evidence" value="ECO:0000318"/>
    <property type="project" value="GO_Central"/>
</dbReference>
<keyword evidence="2" id="KW-0349">Heme</keyword>
<dbReference type="InterPro" id="IPR002016">
    <property type="entry name" value="Haem_peroxidase"/>
</dbReference>
<keyword evidence="2" id="KW-0479">Metal-binding</keyword>
<evidence type="ECO:0000256" key="4">
    <source>
        <dbReference type="RuleBase" id="RU004241"/>
    </source>
</evidence>
<dbReference type="InterPro" id="IPR044831">
    <property type="entry name" value="Ccp1-like"/>
</dbReference>
<dbReference type="GO" id="GO:0046872">
    <property type="term" value="F:metal ion binding"/>
    <property type="evidence" value="ECO:0007669"/>
    <property type="project" value="UniProtKB-UniRule"/>
</dbReference>
<feature type="signal peptide" evidence="5">
    <location>
        <begin position="1"/>
        <end position="18"/>
    </location>
</feature>
<protein>
    <recommendedName>
        <fullName evidence="5">Peroxidase</fullName>
        <ecNumber evidence="5">1.11.1.-</ecNumber>
    </recommendedName>
</protein>
<name>Q0TWP9_PHANO</name>
<dbReference type="RefSeq" id="XP_001806099.1">
    <property type="nucleotide sequence ID" value="XM_001806047.1"/>
</dbReference>
<proteinExistence type="inferred from homology"/>
<dbReference type="Gene3D" id="1.10.520.10">
    <property type="match status" value="1"/>
</dbReference>
<dbReference type="PRINTS" id="PR00458">
    <property type="entry name" value="PEROXIDASE"/>
</dbReference>
<dbReference type="InParanoid" id="Q0TWP9"/>
<keyword evidence="1 5" id="KW-0575">Peroxidase</keyword>
<evidence type="ECO:0000256" key="1">
    <source>
        <dbReference type="ARBA" id="ARBA00022559"/>
    </source>
</evidence>
<dbReference type="EMBL" id="CH445366">
    <property type="protein sequence ID" value="EAT76546.2"/>
    <property type="molecule type" value="Genomic_DNA"/>
</dbReference>
<dbReference type="PROSITE" id="PS50873">
    <property type="entry name" value="PEROXIDASE_4"/>
    <property type="match status" value="1"/>
</dbReference>
<keyword evidence="2" id="KW-0408">Iron</keyword>
<dbReference type="GO" id="GO:0020037">
    <property type="term" value="F:heme binding"/>
    <property type="evidence" value="ECO:0007669"/>
    <property type="project" value="UniProtKB-UniRule"/>
</dbReference>
<dbReference type="PANTHER" id="PTHR31356">
    <property type="entry name" value="THYLAKOID LUMENAL 29 KDA PROTEIN, CHLOROPLASTIC-RELATED"/>
    <property type="match status" value="1"/>
</dbReference>
<dbReference type="PeroxiBase" id="5360">
    <property type="entry name" value="PnoAPx-CcP01"/>
</dbReference>
<dbReference type="GO" id="GO:0000302">
    <property type="term" value="P:response to reactive oxygen species"/>
    <property type="evidence" value="ECO:0000318"/>
    <property type="project" value="GO_Central"/>
</dbReference>
<evidence type="ECO:0000259" key="6">
    <source>
        <dbReference type="PROSITE" id="PS50873"/>
    </source>
</evidence>
<dbReference type="KEGG" id="pno:SNOG_15967"/>
<comment type="similarity">
    <text evidence="4">Belongs to the peroxidase family.</text>
</comment>
<dbReference type="Gene3D" id="1.10.420.10">
    <property type="entry name" value="Peroxidase, domain 2"/>
    <property type="match status" value="1"/>
</dbReference>
<reference evidence="8" key="1">
    <citation type="journal article" date="2007" name="Plant Cell">
        <title>Dothideomycete-plant interactions illuminated by genome sequencing and EST analysis of the wheat pathogen Stagonospora nodorum.</title>
        <authorList>
            <person name="Hane J.K."/>
            <person name="Lowe R.G."/>
            <person name="Solomon P.S."/>
            <person name="Tan K.C."/>
            <person name="Schoch C.L."/>
            <person name="Spatafora J.W."/>
            <person name="Crous P.W."/>
            <person name="Kodira C."/>
            <person name="Birren B.W."/>
            <person name="Galagan J.E."/>
            <person name="Torriani S.F."/>
            <person name="McDonald B.A."/>
            <person name="Oliver R.P."/>
        </authorList>
    </citation>
    <scope>NUCLEOTIDE SEQUENCE [LARGE SCALE GENOMIC DNA]</scope>
    <source>
        <strain evidence="8">SN15 / ATCC MYA-4574 / FGSC 10173</strain>
    </source>
</reference>
<dbReference type="GeneID" id="5983029"/>
<dbReference type="GO" id="GO:0042744">
    <property type="term" value="P:hydrogen peroxide catabolic process"/>
    <property type="evidence" value="ECO:0000318"/>
    <property type="project" value="GO_Central"/>
</dbReference>
<evidence type="ECO:0000313" key="8">
    <source>
        <dbReference type="Proteomes" id="UP000001055"/>
    </source>
</evidence>